<organism evidence="2 3">
    <name type="scientific">Xenotaenia resolanae</name>
    <dbReference type="NCBI Taxonomy" id="208358"/>
    <lineage>
        <taxon>Eukaryota</taxon>
        <taxon>Metazoa</taxon>
        <taxon>Chordata</taxon>
        <taxon>Craniata</taxon>
        <taxon>Vertebrata</taxon>
        <taxon>Euteleostomi</taxon>
        <taxon>Actinopterygii</taxon>
        <taxon>Neopterygii</taxon>
        <taxon>Teleostei</taxon>
        <taxon>Neoteleostei</taxon>
        <taxon>Acanthomorphata</taxon>
        <taxon>Ovalentaria</taxon>
        <taxon>Atherinomorphae</taxon>
        <taxon>Cyprinodontiformes</taxon>
        <taxon>Goodeidae</taxon>
        <taxon>Xenotaenia</taxon>
    </lineage>
</organism>
<accession>A0ABV0X1R0</accession>
<comment type="caution">
    <text evidence="2">The sequence shown here is derived from an EMBL/GenBank/DDBJ whole genome shotgun (WGS) entry which is preliminary data.</text>
</comment>
<keyword evidence="3" id="KW-1185">Reference proteome</keyword>
<dbReference type="EMBL" id="JAHRIM010081333">
    <property type="protein sequence ID" value="MEQ2275300.1"/>
    <property type="molecule type" value="Genomic_DNA"/>
</dbReference>
<gene>
    <name evidence="2" type="ORF">XENORESO_001547</name>
</gene>
<evidence type="ECO:0000256" key="1">
    <source>
        <dbReference type="SAM" id="MobiDB-lite"/>
    </source>
</evidence>
<sequence>MLHIYQMKDMNKEQEETKEQDQNRSVASVHTSPLTGAGKDEFKLTIVKFEFTIKVKVKAKQENATLYTFTFLDPGSTASFCIVKLMNKLNIQGRRFNILLRTM</sequence>
<evidence type="ECO:0000313" key="2">
    <source>
        <dbReference type="EMBL" id="MEQ2275300.1"/>
    </source>
</evidence>
<reference evidence="2 3" key="1">
    <citation type="submission" date="2021-06" db="EMBL/GenBank/DDBJ databases">
        <authorList>
            <person name="Palmer J.M."/>
        </authorList>
    </citation>
    <scope>NUCLEOTIDE SEQUENCE [LARGE SCALE GENOMIC DNA]</scope>
    <source>
        <strain evidence="2 3">XR_2019</strain>
        <tissue evidence="2">Muscle</tissue>
    </source>
</reference>
<proteinExistence type="predicted"/>
<name>A0ABV0X1R0_9TELE</name>
<feature type="compositionally biased region" description="Basic and acidic residues" evidence="1">
    <location>
        <begin position="9"/>
        <end position="22"/>
    </location>
</feature>
<dbReference type="Proteomes" id="UP001444071">
    <property type="component" value="Unassembled WGS sequence"/>
</dbReference>
<protein>
    <submittedName>
        <fullName evidence="2">Uncharacterized protein</fullName>
    </submittedName>
</protein>
<feature type="compositionally biased region" description="Polar residues" evidence="1">
    <location>
        <begin position="23"/>
        <end position="34"/>
    </location>
</feature>
<evidence type="ECO:0000313" key="3">
    <source>
        <dbReference type="Proteomes" id="UP001444071"/>
    </source>
</evidence>
<feature type="region of interest" description="Disordered" evidence="1">
    <location>
        <begin position="1"/>
        <end position="37"/>
    </location>
</feature>